<dbReference type="GO" id="GO:0005737">
    <property type="term" value="C:cytoplasm"/>
    <property type="evidence" value="ECO:0007669"/>
    <property type="project" value="UniProtKB-SubCell"/>
</dbReference>
<evidence type="ECO:0000256" key="10">
    <source>
        <dbReference type="PIRSR" id="PIRSR037215-1"/>
    </source>
</evidence>
<feature type="active site" description="Proton acceptor" evidence="9 10">
    <location>
        <position position="176"/>
    </location>
</feature>
<comment type="function">
    <text evidence="9">Cleaves the N-terminal amino acid of tripeptides.</text>
</comment>
<feature type="binding site" evidence="9 11">
    <location>
        <position position="199"/>
    </location>
    <ligand>
        <name>Zn(2+)</name>
        <dbReference type="ChEBI" id="CHEBI:29105"/>
        <label>1</label>
    </ligand>
</feature>
<evidence type="ECO:0000313" key="13">
    <source>
        <dbReference type="EMBL" id="REG08726.1"/>
    </source>
</evidence>
<comment type="subcellular location">
    <subcellularLocation>
        <location evidence="9">Cytoplasm</location>
    </subcellularLocation>
</comment>
<dbReference type="AlphaFoldDB" id="A0A347ZP94"/>
<keyword evidence="3 9" id="KW-0031">Aminopeptidase</keyword>
<dbReference type="PANTHER" id="PTHR42994">
    <property type="entry name" value="PEPTIDASE T"/>
    <property type="match status" value="1"/>
</dbReference>
<dbReference type="GO" id="GO:0045148">
    <property type="term" value="F:tripeptide aminopeptidase activity"/>
    <property type="evidence" value="ECO:0007669"/>
    <property type="project" value="UniProtKB-UniRule"/>
</dbReference>
<feature type="domain" description="Peptidase M20 dimerisation" evidence="12">
    <location>
        <begin position="209"/>
        <end position="310"/>
    </location>
</feature>
<keyword evidence="7 9" id="KW-0862">Zinc</keyword>
<keyword evidence="8 9" id="KW-0482">Metalloprotease</keyword>
<evidence type="ECO:0000256" key="4">
    <source>
        <dbReference type="ARBA" id="ARBA00022670"/>
    </source>
</evidence>
<keyword evidence="9" id="KW-0963">Cytoplasm</keyword>
<dbReference type="Gene3D" id="3.40.630.10">
    <property type="entry name" value="Zn peptidases"/>
    <property type="match status" value="1"/>
</dbReference>
<keyword evidence="4 9" id="KW-0645">Protease</keyword>
<dbReference type="GO" id="GO:0008237">
    <property type="term" value="F:metallopeptidase activity"/>
    <property type="evidence" value="ECO:0007669"/>
    <property type="project" value="UniProtKB-KW"/>
</dbReference>
<dbReference type="Proteomes" id="UP000256388">
    <property type="component" value="Unassembled WGS sequence"/>
</dbReference>
<protein>
    <recommendedName>
        <fullName evidence="9">Peptidase T</fullName>
        <ecNumber evidence="9">3.4.11.4</ecNumber>
    </recommendedName>
    <alternativeName>
        <fullName evidence="9">Aminotripeptidase</fullName>
        <shortName evidence="9">Tripeptidase</shortName>
    </alternativeName>
    <alternativeName>
        <fullName evidence="9">Tripeptide aminopeptidase</fullName>
    </alternativeName>
</protein>
<feature type="binding site" evidence="9 11">
    <location>
        <position position="142"/>
    </location>
    <ligand>
        <name>Zn(2+)</name>
        <dbReference type="ChEBI" id="CHEBI:29105"/>
        <label>2</label>
    </ligand>
</feature>
<dbReference type="NCBIfam" id="TIGR01882">
    <property type="entry name" value="peptidase-T"/>
    <property type="match status" value="1"/>
</dbReference>
<dbReference type="CDD" id="cd03892">
    <property type="entry name" value="M20_peptT"/>
    <property type="match status" value="1"/>
</dbReference>
<organism evidence="13 14">
    <name type="scientific">Pelolinea submarina</name>
    <dbReference type="NCBI Taxonomy" id="913107"/>
    <lineage>
        <taxon>Bacteria</taxon>
        <taxon>Bacillati</taxon>
        <taxon>Chloroflexota</taxon>
        <taxon>Anaerolineae</taxon>
        <taxon>Anaerolineales</taxon>
        <taxon>Anaerolineaceae</taxon>
        <taxon>Pelolinea</taxon>
    </lineage>
</organism>
<proteinExistence type="inferred from homology"/>
<evidence type="ECO:0000313" key="14">
    <source>
        <dbReference type="Proteomes" id="UP000256388"/>
    </source>
</evidence>
<evidence type="ECO:0000256" key="3">
    <source>
        <dbReference type="ARBA" id="ARBA00022438"/>
    </source>
</evidence>
<evidence type="ECO:0000259" key="12">
    <source>
        <dbReference type="Pfam" id="PF07687"/>
    </source>
</evidence>
<dbReference type="Gene3D" id="3.30.70.360">
    <property type="match status" value="1"/>
</dbReference>
<dbReference type="GO" id="GO:0008270">
    <property type="term" value="F:zinc ion binding"/>
    <property type="evidence" value="ECO:0007669"/>
    <property type="project" value="UniProtKB-UniRule"/>
</dbReference>
<dbReference type="InterPro" id="IPR001261">
    <property type="entry name" value="ArgE/DapE_CS"/>
</dbReference>
<dbReference type="SUPFAM" id="SSF55031">
    <property type="entry name" value="Bacterial exopeptidase dimerisation domain"/>
    <property type="match status" value="1"/>
</dbReference>
<comment type="caution">
    <text evidence="13">The sequence shown here is derived from an EMBL/GenBank/DDBJ whole genome shotgun (WGS) entry which is preliminary data.</text>
</comment>
<dbReference type="InterPro" id="IPR010161">
    <property type="entry name" value="Peptidase_M20B"/>
</dbReference>
<dbReference type="Pfam" id="PF07687">
    <property type="entry name" value="M20_dimer"/>
    <property type="match status" value="1"/>
</dbReference>
<accession>A0A347ZP94</accession>
<dbReference type="Pfam" id="PF01546">
    <property type="entry name" value="Peptidase_M20"/>
    <property type="match status" value="1"/>
</dbReference>
<dbReference type="PROSITE" id="PS00758">
    <property type="entry name" value="ARGE_DAPE_CPG2_1"/>
    <property type="match status" value="1"/>
</dbReference>
<dbReference type="NCBIfam" id="NF003976">
    <property type="entry name" value="PRK05469.1"/>
    <property type="match status" value="1"/>
</dbReference>
<dbReference type="PANTHER" id="PTHR42994:SF1">
    <property type="entry name" value="PEPTIDASE T"/>
    <property type="match status" value="1"/>
</dbReference>
<feature type="binding site" evidence="9 11">
    <location>
        <position position="177"/>
    </location>
    <ligand>
        <name>Zn(2+)</name>
        <dbReference type="ChEBI" id="CHEBI:29105"/>
        <label>2</label>
    </ligand>
</feature>
<keyword evidence="6 9" id="KW-0378">Hydrolase</keyword>
<dbReference type="HAMAP" id="MF_00550">
    <property type="entry name" value="Aminopeptidase_M20"/>
    <property type="match status" value="1"/>
</dbReference>
<dbReference type="EC" id="3.4.11.4" evidence="9"/>
<evidence type="ECO:0000256" key="11">
    <source>
        <dbReference type="PIRSR" id="PIRSR037215-2"/>
    </source>
</evidence>
<dbReference type="PROSITE" id="PS00759">
    <property type="entry name" value="ARGE_DAPE_CPG2_2"/>
    <property type="match status" value="1"/>
</dbReference>
<dbReference type="GO" id="GO:0006508">
    <property type="term" value="P:proteolysis"/>
    <property type="evidence" value="ECO:0007669"/>
    <property type="project" value="UniProtKB-UniRule"/>
</dbReference>
<dbReference type="SUPFAM" id="SSF53187">
    <property type="entry name" value="Zn-dependent exopeptidases"/>
    <property type="match status" value="1"/>
</dbReference>
<dbReference type="InterPro" id="IPR011650">
    <property type="entry name" value="Peptidase_M20_dimer"/>
</dbReference>
<dbReference type="PIRSF" id="PIRSF037215">
    <property type="entry name" value="Peptidase_M20B"/>
    <property type="match status" value="1"/>
</dbReference>
<reference evidence="13 14" key="1">
    <citation type="submission" date="2018-08" db="EMBL/GenBank/DDBJ databases">
        <title>Genomic Encyclopedia of Type Strains, Phase IV (KMG-IV): sequencing the most valuable type-strain genomes for metagenomic binning, comparative biology and taxonomic classification.</title>
        <authorList>
            <person name="Goeker M."/>
        </authorList>
    </citation>
    <scope>NUCLEOTIDE SEQUENCE [LARGE SCALE GENOMIC DNA]</scope>
    <source>
        <strain evidence="13 14">DSM 23923</strain>
    </source>
</reference>
<evidence type="ECO:0000256" key="5">
    <source>
        <dbReference type="ARBA" id="ARBA00022723"/>
    </source>
</evidence>
<evidence type="ECO:0000256" key="9">
    <source>
        <dbReference type="HAMAP-Rule" id="MF_00550"/>
    </source>
</evidence>
<name>A0A347ZP94_9CHLR</name>
<feature type="binding site" evidence="9 11">
    <location>
        <position position="79"/>
    </location>
    <ligand>
        <name>Zn(2+)</name>
        <dbReference type="ChEBI" id="CHEBI:29105"/>
        <label>1</label>
    </ligand>
</feature>
<dbReference type="GO" id="GO:0043171">
    <property type="term" value="P:peptide catabolic process"/>
    <property type="evidence" value="ECO:0007669"/>
    <property type="project" value="UniProtKB-UniRule"/>
</dbReference>
<comment type="similarity">
    <text evidence="2 9">Belongs to the peptidase M20B family.</text>
</comment>
<dbReference type="EMBL" id="QUMS01000002">
    <property type="protein sequence ID" value="REG08726.1"/>
    <property type="molecule type" value="Genomic_DNA"/>
</dbReference>
<sequence length="409" mass="45488">MTEVLDRFLRYIKINTQSDEFILDRTPTTDVQWDLARLLEKELKDLGLQDVELNEQCFLTATLPATTDKKLPVIGFLAHIDTSPDFNGEGIKPQIIEHYDGGDIPLKGKAGMVLSPKEFPELSDYVGQTLITTDGTTLLGADDKSGVSEIITAMAYLLGHPEIPHGKIRVAFTPDEETGMGITHFDVDTFGADFAYTLDGGKQGELEFENFNASQATVTVHGKSVHPGDAKGVMINAQLVFMEFNAMLPIEQRPEFTAGREGFFHLLKMSEGSTEEITGIYLIRDHDAKKFDVKEALMRDAADFINRKYGQGTIEVKIKPQYRNMREKLEPVFHVVETAQQALLELGITPINNPIRGGTDGAQLSYMGLPTPNLFTGGHNFHGPYEYANLETMEKAVQVILKIIELYSK</sequence>
<feature type="binding site" evidence="9 11">
    <location>
        <position position="142"/>
    </location>
    <ligand>
        <name>Zn(2+)</name>
        <dbReference type="ChEBI" id="CHEBI:29105"/>
        <label>1</label>
    </ligand>
</feature>
<dbReference type="InterPro" id="IPR036264">
    <property type="entry name" value="Bact_exopeptidase_dim_dom"/>
</dbReference>
<dbReference type="InterPro" id="IPR002933">
    <property type="entry name" value="Peptidase_M20"/>
</dbReference>
<comment type="catalytic activity">
    <reaction evidence="1 9">
        <text>Release of the N-terminal residue from a tripeptide.</text>
        <dbReference type="EC" id="3.4.11.4"/>
    </reaction>
</comment>
<dbReference type="NCBIfam" id="NF009920">
    <property type="entry name" value="PRK13381.1"/>
    <property type="match status" value="1"/>
</dbReference>
<keyword evidence="5 9" id="KW-0479">Metal-binding</keyword>
<gene>
    <name evidence="9" type="primary">pepT</name>
    <name evidence="13" type="ORF">DFR64_2101</name>
</gene>
<feature type="binding site" evidence="9 11">
    <location>
        <position position="382"/>
    </location>
    <ligand>
        <name>Zn(2+)</name>
        <dbReference type="ChEBI" id="CHEBI:29105"/>
        <label>2</label>
    </ligand>
</feature>
<evidence type="ECO:0000256" key="7">
    <source>
        <dbReference type="ARBA" id="ARBA00022833"/>
    </source>
</evidence>
<evidence type="ECO:0000256" key="8">
    <source>
        <dbReference type="ARBA" id="ARBA00023049"/>
    </source>
</evidence>
<evidence type="ECO:0000256" key="1">
    <source>
        <dbReference type="ARBA" id="ARBA00000870"/>
    </source>
</evidence>
<keyword evidence="14" id="KW-1185">Reference proteome</keyword>
<evidence type="ECO:0000256" key="6">
    <source>
        <dbReference type="ARBA" id="ARBA00022801"/>
    </source>
</evidence>
<feature type="active site" evidence="9 10">
    <location>
        <position position="81"/>
    </location>
</feature>
<comment type="cofactor">
    <cofactor evidence="9 11">
        <name>Zn(2+)</name>
        <dbReference type="ChEBI" id="CHEBI:29105"/>
    </cofactor>
    <text evidence="9 11">Binds 2 Zn(2+) ions per subunit.</text>
</comment>
<evidence type="ECO:0000256" key="2">
    <source>
        <dbReference type="ARBA" id="ARBA00009692"/>
    </source>
</evidence>